<feature type="transmembrane region" description="Helical" evidence="2">
    <location>
        <begin position="71"/>
        <end position="94"/>
    </location>
</feature>
<dbReference type="Pfam" id="PF11374">
    <property type="entry name" value="DUF3176"/>
    <property type="match status" value="1"/>
</dbReference>
<evidence type="ECO:0000313" key="3">
    <source>
        <dbReference type="EMBL" id="KAK5694920.1"/>
    </source>
</evidence>
<dbReference type="InterPro" id="IPR021514">
    <property type="entry name" value="DUF3176"/>
</dbReference>
<evidence type="ECO:0000313" key="4">
    <source>
        <dbReference type="Proteomes" id="UP001310594"/>
    </source>
</evidence>
<proteinExistence type="predicted"/>
<sequence length="455" mass="51004">MAEGRRFDDGLSDVPDSVSSTHEGREDKIHQSHSSEVWEDAKIQHNSKSSSPGSRFKQQYQSLTGRMRHCWLLELFCATLGGCCLATIVALLAVYNNKSLEAWRCIISLNTVVSVLGTISKIALSEVLAASLSQFKWLWFTNQYKPLADFAAIEDASHSVLGSATLLFSTRWRSIASFGAIVTVLTVAMDPFFQALIQYRGHMEPGVLTSPKLARLPSTTYIDAGIQLAQYKPMSDAPNDTSNIFPYLYCTFPNFQIKTGFMGGLQQQAAVDRFQSLRYSCASGNCTWPVLATLGISIVCVDHDYHHEHIDQCTAKFFRNFICGTQFTYNRKLAQLNKLTQLVRLTYEYEYFNKITLVLELVCDQLGPLADADQLASSNLNEFVLSDGVESCECIFERKPDSFLNFVLYRILYHVPKRVLDLSKRIFRSILVLGSCHLPNNIAVSAVFALDLTIV</sequence>
<name>A0AAN7ZXZ7_9PEZI</name>
<dbReference type="AlphaFoldDB" id="A0AAN7ZXZ7"/>
<gene>
    <name evidence="3" type="ORF">LTR97_009515</name>
</gene>
<accession>A0AAN7ZXZ7</accession>
<evidence type="ECO:0000256" key="1">
    <source>
        <dbReference type="SAM" id="MobiDB-lite"/>
    </source>
</evidence>
<dbReference type="Proteomes" id="UP001310594">
    <property type="component" value="Unassembled WGS sequence"/>
</dbReference>
<dbReference type="PANTHER" id="PTHR35394:SF5">
    <property type="entry name" value="DUF3176 DOMAIN-CONTAINING PROTEIN"/>
    <property type="match status" value="1"/>
</dbReference>
<feature type="transmembrane region" description="Helical" evidence="2">
    <location>
        <begin position="175"/>
        <end position="193"/>
    </location>
</feature>
<reference evidence="3" key="1">
    <citation type="submission" date="2023-08" db="EMBL/GenBank/DDBJ databases">
        <title>Black Yeasts Isolated from many extreme environments.</title>
        <authorList>
            <person name="Coleine C."/>
            <person name="Stajich J.E."/>
            <person name="Selbmann L."/>
        </authorList>
    </citation>
    <scope>NUCLEOTIDE SEQUENCE</scope>
    <source>
        <strain evidence="3">CCFEE 5810</strain>
    </source>
</reference>
<feature type="region of interest" description="Disordered" evidence="1">
    <location>
        <begin position="1"/>
        <end position="36"/>
    </location>
</feature>
<comment type="caution">
    <text evidence="3">The sequence shown here is derived from an EMBL/GenBank/DDBJ whole genome shotgun (WGS) entry which is preliminary data.</text>
</comment>
<dbReference type="EMBL" id="JAVRQU010000015">
    <property type="protein sequence ID" value="KAK5694920.1"/>
    <property type="molecule type" value="Genomic_DNA"/>
</dbReference>
<evidence type="ECO:0000256" key="2">
    <source>
        <dbReference type="SAM" id="Phobius"/>
    </source>
</evidence>
<organism evidence="3 4">
    <name type="scientific">Elasticomyces elasticus</name>
    <dbReference type="NCBI Taxonomy" id="574655"/>
    <lineage>
        <taxon>Eukaryota</taxon>
        <taxon>Fungi</taxon>
        <taxon>Dikarya</taxon>
        <taxon>Ascomycota</taxon>
        <taxon>Pezizomycotina</taxon>
        <taxon>Dothideomycetes</taxon>
        <taxon>Dothideomycetidae</taxon>
        <taxon>Mycosphaerellales</taxon>
        <taxon>Teratosphaeriaceae</taxon>
        <taxon>Elasticomyces</taxon>
    </lineage>
</organism>
<keyword evidence="2" id="KW-1133">Transmembrane helix</keyword>
<dbReference type="PANTHER" id="PTHR35394">
    <property type="entry name" value="DUF3176 DOMAIN-CONTAINING PROTEIN"/>
    <property type="match status" value="1"/>
</dbReference>
<keyword evidence="2" id="KW-0472">Membrane</keyword>
<protein>
    <submittedName>
        <fullName evidence="3">Uncharacterized protein</fullName>
    </submittedName>
</protein>
<keyword evidence="2" id="KW-0812">Transmembrane</keyword>